<dbReference type="PANTHER" id="PTHR31286">
    <property type="entry name" value="GLYCINE-RICH CELL WALL STRUCTURAL PROTEIN 1.8-LIKE"/>
    <property type="match status" value="1"/>
</dbReference>
<evidence type="ECO:0000313" key="3">
    <source>
        <dbReference type="Proteomes" id="UP000077755"/>
    </source>
</evidence>
<name>A0AAF0X3J3_DAUCS</name>
<reference evidence="2" key="1">
    <citation type="journal article" date="2016" name="Nat. Genet.">
        <title>A high-quality carrot genome assembly provides new insights into carotenoid accumulation and asterid genome evolution.</title>
        <authorList>
            <person name="Iorizzo M."/>
            <person name="Ellison S."/>
            <person name="Senalik D."/>
            <person name="Zeng P."/>
            <person name="Satapoomin P."/>
            <person name="Huang J."/>
            <person name="Bowman M."/>
            <person name="Iovene M."/>
            <person name="Sanseverino W."/>
            <person name="Cavagnaro P."/>
            <person name="Yildiz M."/>
            <person name="Macko-Podgorni A."/>
            <person name="Moranska E."/>
            <person name="Grzebelus E."/>
            <person name="Grzebelus D."/>
            <person name="Ashrafi H."/>
            <person name="Zheng Z."/>
            <person name="Cheng S."/>
            <person name="Spooner D."/>
            <person name="Van Deynze A."/>
            <person name="Simon P."/>
        </authorList>
    </citation>
    <scope>NUCLEOTIDE SEQUENCE</scope>
    <source>
        <tissue evidence="2">Leaf</tissue>
    </source>
</reference>
<dbReference type="PANTHER" id="PTHR31286:SF153">
    <property type="entry name" value="DUF4283 DOMAIN PROTEIN"/>
    <property type="match status" value="1"/>
</dbReference>
<sequence>MASVSDIEMGLATMDIEAEENEELCFDGEIEEEANRFELCLVGRFLTEKNINVRAMRSKMANVWRPTMGVNIKELKGGLFLFQFYHKDDFKWVQSGGPWTFDNSILVVSAIGIGEDPVKVQLTEVNFWIQIHDLPSGFISNFFGTFLEYDLNNNTSVLREFMKIKIKVDVRKPLKRKKKITIKKRGDFVVQCKYDRLGDFC</sequence>
<evidence type="ECO:0000259" key="1">
    <source>
        <dbReference type="Pfam" id="PF14111"/>
    </source>
</evidence>
<gene>
    <name evidence="2" type="ORF">DCAR_0520294</name>
</gene>
<proteinExistence type="predicted"/>
<reference evidence="2" key="2">
    <citation type="submission" date="2022-03" db="EMBL/GenBank/DDBJ databases">
        <title>Draft title - Genomic analysis of global carrot germplasm unveils the trajectory of domestication and the origin of high carotenoid orange carrot.</title>
        <authorList>
            <person name="Iorizzo M."/>
            <person name="Ellison S."/>
            <person name="Senalik D."/>
            <person name="Macko-Podgorni A."/>
            <person name="Grzebelus D."/>
            <person name="Bostan H."/>
            <person name="Rolling W."/>
            <person name="Curaba J."/>
            <person name="Simon P."/>
        </authorList>
    </citation>
    <scope>NUCLEOTIDE SEQUENCE</scope>
    <source>
        <tissue evidence="2">Leaf</tissue>
    </source>
</reference>
<protein>
    <recommendedName>
        <fullName evidence="1">DUF4283 domain-containing protein</fullName>
    </recommendedName>
</protein>
<dbReference type="Pfam" id="PF14111">
    <property type="entry name" value="DUF4283"/>
    <property type="match status" value="1"/>
</dbReference>
<accession>A0AAF0X3J3</accession>
<dbReference type="InterPro" id="IPR025558">
    <property type="entry name" value="DUF4283"/>
</dbReference>
<dbReference type="Proteomes" id="UP000077755">
    <property type="component" value="Chromosome 5"/>
</dbReference>
<dbReference type="InterPro" id="IPR040256">
    <property type="entry name" value="At4g02000-like"/>
</dbReference>
<dbReference type="AlphaFoldDB" id="A0AAF0X3J3"/>
<organism evidence="2 3">
    <name type="scientific">Daucus carota subsp. sativus</name>
    <name type="common">Carrot</name>
    <dbReference type="NCBI Taxonomy" id="79200"/>
    <lineage>
        <taxon>Eukaryota</taxon>
        <taxon>Viridiplantae</taxon>
        <taxon>Streptophyta</taxon>
        <taxon>Embryophyta</taxon>
        <taxon>Tracheophyta</taxon>
        <taxon>Spermatophyta</taxon>
        <taxon>Magnoliopsida</taxon>
        <taxon>eudicotyledons</taxon>
        <taxon>Gunneridae</taxon>
        <taxon>Pentapetalae</taxon>
        <taxon>asterids</taxon>
        <taxon>campanulids</taxon>
        <taxon>Apiales</taxon>
        <taxon>Apiaceae</taxon>
        <taxon>Apioideae</taxon>
        <taxon>Scandiceae</taxon>
        <taxon>Daucinae</taxon>
        <taxon>Daucus</taxon>
        <taxon>Daucus sect. Daucus</taxon>
    </lineage>
</organism>
<feature type="domain" description="DUF4283" evidence="1">
    <location>
        <begin position="34"/>
        <end position="108"/>
    </location>
</feature>
<dbReference type="EMBL" id="CP093347">
    <property type="protein sequence ID" value="WOH00918.1"/>
    <property type="molecule type" value="Genomic_DNA"/>
</dbReference>
<evidence type="ECO:0000313" key="2">
    <source>
        <dbReference type="EMBL" id="WOH00918.1"/>
    </source>
</evidence>
<keyword evidence="3" id="KW-1185">Reference proteome</keyword>